<gene>
    <name evidence="1" type="ORF">SEVIR_8G114850v2</name>
</gene>
<keyword evidence="2" id="KW-1185">Reference proteome</keyword>
<sequence>MPTPVPFYQRLLLRDEHETGPADTMLLVERQAPWKERAEVHTICLKQEAYVCPRSRL</sequence>
<evidence type="ECO:0000313" key="2">
    <source>
        <dbReference type="Proteomes" id="UP000298652"/>
    </source>
</evidence>
<dbReference type="Gramene" id="TKW00517">
    <property type="protein sequence ID" value="TKW00517"/>
    <property type="gene ID" value="SEVIR_8G114850v2"/>
</dbReference>
<protein>
    <submittedName>
        <fullName evidence="1">Uncharacterized protein</fullName>
    </submittedName>
</protein>
<dbReference type="AlphaFoldDB" id="A0A4U6TSE3"/>
<evidence type="ECO:0000313" key="1">
    <source>
        <dbReference type="EMBL" id="TKW00517.1"/>
    </source>
</evidence>
<dbReference type="EMBL" id="CM016559">
    <property type="protein sequence ID" value="TKW00517.1"/>
    <property type="molecule type" value="Genomic_DNA"/>
</dbReference>
<dbReference type="Proteomes" id="UP000298652">
    <property type="component" value="Chromosome 8"/>
</dbReference>
<name>A0A4U6TSE3_SETVI</name>
<reference evidence="1" key="1">
    <citation type="submission" date="2019-03" db="EMBL/GenBank/DDBJ databases">
        <title>WGS assembly of Setaria viridis.</title>
        <authorList>
            <person name="Huang P."/>
            <person name="Jenkins J."/>
            <person name="Grimwood J."/>
            <person name="Barry K."/>
            <person name="Healey A."/>
            <person name="Mamidi S."/>
            <person name="Sreedasyam A."/>
            <person name="Shu S."/>
            <person name="Feldman M."/>
            <person name="Wu J."/>
            <person name="Yu Y."/>
            <person name="Chen C."/>
            <person name="Johnson J."/>
            <person name="Rokhsar D."/>
            <person name="Baxter I."/>
            <person name="Schmutz J."/>
            <person name="Brutnell T."/>
            <person name="Kellogg E."/>
        </authorList>
    </citation>
    <scope>NUCLEOTIDE SEQUENCE [LARGE SCALE GENOMIC DNA]</scope>
</reference>
<proteinExistence type="predicted"/>
<accession>A0A4U6TSE3</accession>
<organism evidence="1 2">
    <name type="scientific">Setaria viridis</name>
    <name type="common">Green bristlegrass</name>
    <name type="synonym">Setaria italica subsp. viridis</name>
    <dbReference type="NCBI Taxonomy" id="4556"/>
    <lineage>
        <taxon>Eukaryota</taxon>
        <taxon>Viridiplantae</taxon>
        <taxon>Streptophyta</taxon>
        <taxon>Embryophyta</taxon>
        <taxon>Tracheophyta</taxon>
        <taxon>Spermatophyta</taxon>
        <taxon>Magnoliopsida</taxon>
        <taxon>Liliopsida</taxon>
        <taxon>Poales</taxon>
        <taxon>Poaceae</taxon>
        <taxon>PACMAD clade</taxon>
        <taxon>Panicoideae</taxon>
        <taxon>Panicodae</taxon>
        <taxon>Paniceae</taxon>
        <taxon>Cenchrinae</taxon>
        <taxon>Setaria</taxon>
    </lineage>
</organism>